<dbReference type="OrthoDB" id="9797134at2"/>
<evidence type="ECO:0000256" key="2">
    <source>
        <dbReference type="ARBA" id="ARBA00023015"/>
    </source>
</evidence>
<dbReference type="FunFam" id="1.10.1740.10:FF:000009">
    <property type="entry name" value="RNA polymerase sigma factor"/>
    <property type="match status" value="1"/>
</dbReference>
<dbReference type="PANTHER" id="PTHR43133:SF63">
    <property type="entry name" value="RNA POLYMERASE SIGMA FACTOR FECI-RELATED"/>
    <property type="match status" value="1"/>
</dbReference>
<dbReference type="FunFam" id="1.10.10.10:FF:000427">
    <property type="entry name" value="RNA polymerase sigma factor"/>
    <property type="match status" value="1"/>
</dbReference>
<dbReference type="EMBL" id="JXQW01000005">
    <property type="protein sequence ID" value="KIQ05706.1"/>
    <property type="molecule type" value="Genomic_DNA"/>
</dbReference>
<comment type="caution">
    <text evidence="7">The sequence shown here is derived from an EMBL/GenBank/DDBJ whole genome shotgun (WGS) entry which is preliminary data.</text>
</comment>
<dbReference type="InterPro" id="IPR013325">
    <property type="entry name" value="RNA_pol_sigma_r2"/>
</dbReference>
<accession>A0A0D0L041</accession>
<evidence type="ECO:0000259" key="5">
    <source>
        <dbReference type="Pfam" id="PF04542"/>
    </source>
</evidence>
<dbReference type="GO" id="GO:0006352">
    <property type="term" value="P:DNA-templated transcription initiation"/>
    <property type="evidence" value="ECO:0007669"/>
    <property type="project" value="InterPro"/>
</dbReference>
<dbReference type="GO" id="GO:0016987">
    <property type="term" value="F:sigma factor activity"/>
    <property type="evidence" value="ECO:0007669"/>
    <property type="project" value="UniProtKB-KW"/>
</dbReference>
<dbReference type="GO" id="GO:0003677">
    <property type="term" value="F:DNA binding"/>
    <property type="evidence" value="ECO:0007669"/>
    <property type="project" value="InterPro"/>
</dbReference>
<proteinExistence type="inferred from homology"/>
<dbReference type="SUPFAM" id="SSF88946">
    <property type="entry name" value="Sigma2 domain of RNA polymerase sigma factors"/>
    <property type="match status" value="1"/>
</dbReference>
<dbReference type="AlphaFoldDB" id="A0A0D0L041"/>
<dbReference type="NCBIfam" id="NF009180">
    <property type="entry name" value="PRK12528.1"/>
    <property type="match status" value="1"/>
</dbReference>
<dbReference type="NCBIfam" id="TIGR02937">
    <property type="entry name" value="sigma70-ECF"/>
    <property type="match status" value="1"/>
</dbReference>
<keyword evidence="2" id="KW-0805">Transcription regulation</keyword>
<reference evidence="7 8" key="1">
    <citation type="submission" date="2014-12" db="EMBL/GenBank/DDBJ databases">
        <title>16Stimator: statistical estimation of ribosomal gene copy numbers from draft genome assemblies.</title>
        <authorList>
            <person name="Perisin M.A."/>
            <person name="Vetter M."/>
            <person name="Gilbert J.A."/>
            <person name="Bergelson J."/>
        </authorList>
    </citation>
    <scope>NUCLEOTIDE SEQUENCE [LARGE SCALE GENOMIC DNA]</scope>
    <source>
        <strain evidence="7 8">MEJ086</strain>
    </source>
</reference>
<keyword evidence="4" id="KW-0804">Transcription</keyword>
<comment type="similarity">
    <text evidence="1">Belongs to the sigma-70 factor family. ECF subfamily.</text>
</comment>
<dbReference type="InterPro" id="IPR013249">
    <property type="entry name" value="RNA_pol_sigma70_r4_t2"/>
</dbReference>
<dbReference type="SUPFAM" id="SSF88659">
    <property type="entry name" value="Sigma3 and sigma4 domains of RNA polymerase sigma factors"/>
    <property type="match status" value="1"/>
</dbReference>
<dbReference type="InterPro" id="IPR007627">
    <property type="entry name" value="RNA_pol_sigma70_r2"/>
</dbReference>
<evidence type="ECO:0000313" key="7">
    <source>
        <dbReference type="EMBL" id="KIQ05706.1"/>
    </source>
</evidence>
<dbReference type="InterPro" id="IPR036388">
    <property type="entry name" value="WH-like_DNA-bd_sf"/>
</dbReference>
<organism evidence="7 8">
    <name type="scientific">Pseudomonas fulva</name>
    <dbReference type="NCBI Taxonomy" id="47880"/>
    <lineage>
        <taxon>Bacteria</taxon>
        <taxon>Pseudomonadati</taxon>
        <taxon>Pseudomonadota</taxon>
        <taxon>Gammaproteobacteria</taxon>
        <taxon>Pseudomonadales</taxon>
        <taxon>Pseudomonadaceae</taxon>
        <taxon>Pseudomonas</taxon>
    </lineage>
</organism>
<dbReference type="CDD" id="cd06171">
    <property type="entry name" value="Sigma70_r4"/>
    <property type="match status" value="1"/>
</dbReference>
<evidence type="ECO:0000256" key="1">
    <source>
        <dbReference type="ARBA" id="ARBA00010641"/>
    </source>
</evidence>
<evidence type="ECO:0000259" key="6">
    <source>
        <dbReference type="Pfam" id="PF08281"/>
    </source>
</evidence>
<dbReference type="Proteomes" id="UP000032068">
    <property type="component" value="Unassembled WGS sequence"/>
</dbReference>
<dbReference type="InterPro" id="IPR039425">
    <property type="entry name" value="RNA_pol_sigma-70-like"/>
</dbReference>
<evidence type="ECO:0000256" key="4">
    <source>
        <dbReference type="ARBA" id="ARBA00023163"/>
    </source>
</evidence>
<feature type="domain" description="RNA polymerase sigma factor 70 region 4 type 2" evidence="6">
    <location>
        <begin position="113"/>
        <end position="165"/>
    </location>
</feature>
<evidence type="ECO:0008006" key="9">
    <source>
        <dbReference type="Google" id="ProtNLM"/>
    </source>
</evidence>
<keyword evidence="3" id="KW-0731">Sigma factor</keyword>
<dbReference type="PANTHER" id="PTHR43133">
    <property type="entry name" value="RNA POLYMERASE ECF-TYPE SIGMA FACTO"/>
    <property type="match status" value="1"/>
</dbReference>
<feature type="domain" description="RNA polymerase sigma-70 region 2" evidence="5">
    <location>
        <begin position="17"/>
        <end position="82"/>
    </location>
</feature>
<dbReference type="RefSeq" id="WP_042552305.1">
    <property type="nucleotide sequence ID" value="NZ_JXQW01000005.1"/>
</dbReference>
<sequence length="170" mass="19181">MSTLSSLHDGPAAAHHLYSEHHSWLRLRLQQRLGCAFDAADLAHDTFLRILARRDLADIREPRPYLATVAKGLMVNHLRRKALERAYLESLANLPEDLLPGPEARYLLLETLLEIDALLDGLPARVRQAFLLSQLDGLTYPQIAEHLGVSLSSVKQYMFKAIRHCMQPGL</sequence>
<name>A0A0D0L041_9PSED</name>
<evidence type="ECO:0000256" key="3">
    <source>
        <dbReference type="ARBA" id="ARBA00023082"/>
    </source>
</evidence>
<dbReference type="InterPro" id="IPR013324">
    <property type="entry name" value="RNA_pol_sigma_r3/r4-like"/>
</dbReference>
<dbReference type="Pfam" id="PF04542">
    <property type="entry name" value="Sigma70_r2"/>
    <property type="match status" value="1"/>
</dbReference>
<dbReference type="Gene3D" id="1.10.10.10">
    <property type="entry name" value="Winged helix-like DNA-binding domain superfamily/Winged helix DNA-binding domain"/>
    <property type="match status" value="1"/>
</dbReference>
<dbReference type="InterPro" id="IPR014284">
    <property type="entry name" value="RNA_pol_sigma-70_dom"/>
</dbReference>
<dbReference type="Gene3D" id="1.10.1740.10">
    <property type="match status" value="1"/>
</dbReference>
<dbReference type="Pfam" id="PF08281">
    <property type="entry name" value="Sigma70_r4_2"/>
    <property type="match status" value="1"/>
</dbReference>
<evidence type="ECO:0000313" key="8">
    <source>
        <dbReference type="Proteomes" id="UP000032068"/>
    </source>
</evidence>
<dbReference type="NCBIfam" id="NF007232">
    <property type="entry name" value="PRK09651.1"/>
    <property type="match status" value="1"/>
</dbReference>
<protein>
    <recommendedName>
        <fullName evidence="9">RNA polymerase subunit sigma</fullName>
    </recommendedName>
</protein>
<gene>
    <name evidence="7" type="ORF">RU08_02940</name>
</gene>